<dbReference type="Proteomes" id="UP000317078">
    <property type="component" value="Unassembled WGS sequence"/>
</dbReference>
<feature type="chain" id="PRO_5021238602" evidence="1">
    <location>
        <begin position="21"/>
        <end position="167"/>
    </location>
</feature>
<evidence type="ECO:0000313" key="3">
    <source>
        <dbReference type="EMBL" id="TPG55537.1"/>
    </source>
</evidence>
<protein>
    <submittedName>
        <fullName evidence="3">Oxidoreductase</fullName>
    </submittedName>
</protein>
<accession>A0A502G0U0</accession>
<dbReference type="EMBL" id="RCZP01000013">
    <property type="protein sequence ID" value="TPG55537.1"/>
    <property type="molecule type" value="Genomic_DNA"/>
</dbReference>
<feature type="signal peptide" evidence="1">
    <location>
        <begin position="1"/>
        <end position="20"/>
    </location>
</feature>
<dbReference type="Pfam" id="PF00174">
    <property type="entry name" value="Oxidored_molyb"/>
    <property type="match status" value="1"/>
</dbReference>
<proteinExistence type="predicted"/>
<feature type="domain" description="Oxidoreductase molybdopterin-binding" evidence="2">
    <location>
        <begin position="64"/>
        <end position="141"/>
    </location>
</feature>
<gene>
    <name evidence="3" type="ORF">EAH89_14535</name>
</gene>
<reference evidence="3 4" key="1">
    <citation type="journal article" date="2019" name="Environ. Microbiol.">
        <title>Species interactions and distinct microbial communities in high Arctic permafrost affected cryosols are associated with the CH4 and CO2 gas fluxes.</title>
        <authorList>
            <person name="Altshuler I."/>
            <person name="Hamel J."/>
            <person name="Turney S."/>
            <person name="Magnuson E."/>
            <person name="Levesque R."/>
            <person name="Greer C."/>
            <person name="Whyte L.G."/>
        </authorList>
    </citation>
    <scope>NUCLEOTIDE SEQUENCE [LARGE SCALE GENOMIC DNA]</scope>
    <source>
        <strain evidence="3 4">S9.3B</strain>
    </source>
</reference>
<evidence type="ECO:0000256" key="1">
    <source>
        <dbReference type="SAM" id="SignalP"/>
    </source>
</evidence>
<evidence type="ECO:0000259" key="2">
    <source>
        <dbReference type="Pfam" id="PF00174"/>
    </source>
</evidence>
<dbReference type="InterPro" id="IPR000572">
    <property type="entry name" value="OxRdtase_Mopterin-bd_dom"/>
</dbReference>
<keyword evidence="4" id="KW-1185">Reference proteome</keyword>
<organism evidence="3 4">
    <name type="scientific">Muricoccus nepalensis</name>
    <dbReference type="NCBI Taxonomy" id="1854500"/>
    <lineage>
        <taxon>Bacteria</taxon>
        <taxon>Pseudomonadati</taxon>
        <taxon>Pseudomonadota</taxon>
        <taxon>Alphaproteobacteria</taxon>
        <taxon>Acetobacterales</taxon>
        <taxon>Roseomonadaceae</taxon>
        <taxon>Muricoccus</taxon>
    </lineage>
</organism>
<keyword evidence="1" id="KW-0732">Signal</keyword>
<evidence type="ECO:0000313" key="4">
    <source>
        <dbReference type="Proteomes" id="UP000317078"/>
    </source>
</evidence>
<name>A0A502G0U0_9PROT</name>
<dbReference type="SUPFAM" id="SSF56524">
    <property type="entry name" value="Oxidoreductase molybdopterin-binding domain"/>
    <property type="match status" value="1"/>
</dbReference>
<dbReference type="OrthoDB" id="9798763at2"/>
<dbReference type="Gene3D" id="3.90.420.10">
    <property type="entry name" value="Oxidoreductase, molybdopterin-binding domain"/>
    <property type="match status" value="1"/>
</dbReference>
<sequence>MRLVATALAAVAALPATAHADETLQAPSGRVVLTLSGRVARTNGEGAARLDMAMIEAMERATVATRTPWYDGEQVFEGVPLRALLREVGASGQKLVVRALNNYMTEIPLADAEARGAILAYRRNGEPMPVRDKGPLFVIYPYSSDRALQNEVYYGRSAWQVSRIAVE</sequence>
<comment type="caution">
    <text evidence="3">The sequence shown here is derived from an EMBL/GenBank/DDBJ whole genome shotgun (WGS) entry which is preliminary data.</text>
</comment>
<dbReference type="AlphaFoldDB" id="A0A502G0U0"/>
<dbReference type="InterPro" id="IPR036374">
    <property type="entry name" value="OxRdtase_Mopterin-bd_sf"/>
</dbReference>